<accession>A0A183J3C2</accession>
<comment type="subcellular location">
    <subcellularLocation>
        <location evidence="1 9">Endoplasmic reticulum membrane</location>
        <topology evidence="1 9">Single-pass type I membrane protein</topology>
    </subcellularLocation>
</comment>
<feature type="transmembrane region" description="Helical" evidence="9">
    <location>
        <begin position="358"/>
        <end position="380"/>
    </location>
</feature>
<comment type="pathway">
    <text evidence="2 9">Protein modification; protein glycosylation.</text>
</comment>
<reference evidence="14" key="1">
    <citation type="submission" date="2016-06" db="UniProtKB">
        <authorList>
            <consortium name="WormBaseParasite"/>
        </authorList>
    </citation>
    <scope>IDENTIFICATION</scope>
</reference>
<dbReference type="Pfam" id="PF23358">
    <property type="entry name" value="OST48_MD"/>
    <property type="match status" value="1"/>
</dbReference>
<comment type="similarity">
    <text evidence="3 9">Belongs to the DDOST 48 kDa subunit family.</text>
</comment>
<keyword evidence="5 9" id="KW-0812">Transmembrane</keyword>
<reference evidence="12 13" key="2">
    <citation type="submission" date="2018-11" db="EMBL/GenBank/DDBJ databases">
        <authorList>
            <consortium name="Pathogen Informatics"/>
        </authorList>
    </citation>
    <scope>NUCLEOTIDE SEQUENCE [LARGE SCALE GENOMIC DNA]</scope>
</reference>
<feature type="domain" description="OST48 middle" evidence="11">
    <location>
        <begin position="245"/>
        <end position="382"/>
    </location>
</feature>
<keyword evidence="13" id="KW-1185">Reference proteome</keyword>
<evidence type="ECO:0000256" key="4">
    <source>
        <dbReference type="ARBA" id="ARBA00013350"/>
    </source>
</evidence>
<keyword evidence="8 9" id="KW-0472">Membrane</keyword>
<dbReference type="PANTHER" id="PTHR10830">
    <property type="entry name" value="DOLICHYL-DIPHOSPHOOLIGOSACCHARIDE--PROTEIN GLYCOSYLTRANSFERASE 48 KDA SUBUNIT"/>
    <property type="match status" value="1"/>
</dbReference>
<protein>
    <recommendedName>
        <fullName evidence="4 9">Dolichyl-diphosphooligosaccharide--protein glycosyltransferase 48 kDa subunit</fullName>
        <shortName evidence="9">Oligosaccharyl transferase 48 kDa subunit</shortName>
    </recommendedName>
</protein>
<sequence>MEGKAGALLCIWLGLQAVLTRSDRILVLLENQFIKETHSIFLNHLIEQGHNLTIRLADDPALWLFKYGESPYQHLVLLAPSVEEFGGTITVQQITKFIDEGGNVLVTASTEIGDAIASLANECGFEFDDTKTAVIDHFNYDLNKDDGSHTTIVAQPSDLINAETIYPHAVGKSILLIGAMQARNNARVMFTGSIDMFSNEFFVSFVLKFGTTKMHEISGNEQLAVALSRWVFKKTGVLRVVSLDHHRVGEKKPPQAYTITDNVEYSIVIEQLENDKWVPLTKNDVQLEFVRIDPFIRTSLVPKNGKYSVQFKIPDVYGVFKFLVDYQRIGWTHLYSVTQVSVRPFEHTQFHRFIPAAFPYYVSAFSMMFSVFLLSFVILYHKDPKEKST</sequence>
<dbReference type="AlphaFoldDB" id="A0A183J3C2"/>
<evidence type="ECO:0000256" key="9">
    <source>
        <dbReference type="RuleBase" id="RU361142"/>
    </source>
</evidence>
<keyword evidence="6 9" id="KW-0256">Endoplasmic reticulum</keyword>
<feature type="domain" description="OST48 N-terminal" evidence="10">
    <location>
        <begin position="167"/>
        <end position="231"/>
    </location>
</feature>
<dbReference type="InterPro" id="IPR055459">
    <property type="entry name" value="OST48_MD"/>
</dbReference>
<proteinExistence type="inferred from homology"/>
<dbReference type="WBParaSite" id="SBAD_0001073501-mRNA-1">
    <property type="protein sequence ID" value="SBAD_0001073501-mRNA-1"/>
    <property type="gene ID" value="SBAD_0001073501"/>
</dbReference>
<evidence type="ECO:0000256" key="2">
    <source>
        <dbReference type="ARBA" id="ARBA00004922"/>
    </source>
</evidence>
<evidence type="ECO:0000256" key="7">
    <source>
        <dbReference type="ARBA" id="ARBA00022989"/>
    </source>
</evidence>
<keyword evidence="7 9" id="KW-1133">Transmembrane helix</keyword>
<feature type="chain" id="PRO_5043073809" description="Dolichyl-diphosphooligosaccharide--protein glycosyltransferase 48 kDa subunit" evidence="9">
    <location>
        <begin position="23"/>
        <end position="389"/>
    </location>
</feature>
<evidence type="ECO:0000259" key="11">
    <source>
        <dbReference type="Pfam" id="PF23358"/>
    </source>
</evidence>
<evidence type="ECO:0000256" key="3">
    <source>
        <dbReference type="ARBA" id="ARBA00008743"/>
    </source>
</evidence>
<dbReference type="UniPathway" id="UPA00378"/>
<dbReference type="PANTHER" id="PTHR10830:SF0">
    <property type="entry name" value="DOLICHYL-DIPHOSPHOOLIGOSACCHARIDE--PROTEIN GLYCOSYLTRANSFERASE 48 KDA SUBUNIT"/>
    <property type="match status" value="1"/>
</dbReference>
<organism evidence="14">
    <name type="scientific">Soboliphyme baturini</name>
    <dbReference type="NCBI Taxonomy" id="241478"/>
    <lineage>
        <taxon>Eukaryota</taxon>
        <taxon>Metazoa</taxon>
        <taxon>Ecdysozoa</taxon>
        <taxon>Nematoda</taxon>
        <taxon>Enoplea</taxon>
        <taxon>Dorylaimia</taxon>
        <taxon>Dioctophymatida</taxon>
        <taxon>Dioctophymatoidea</taxon>
        <taxon>Soboliphymatidae</taxon>
        <taxon>Soboliphyme</taxon>
    </lineage>
</organism>
<comment type="subunit">
    <text evidence="9">Component of the oligosaccharyltransferase (OST) complex.</text>
</comment>
<dbReference type="Pfam" id="PF03345">
    <property type="entry name" value="OST48_N"/>
    <property type="match status" value="2"/>
</dbReference>
<keyword evidence="9" id="KW-0732">Signal</keyword>
<name>A0A183J3C2_9BILA</name>
<evidence type="ECO:0000313" key="14">
    <source>
        <dbReference type="WBParaSite" id="SBAD_0001073501-mRNA-1"/>
    </source>
</evidence>
<dbReference type="OrthoDB" id="29105at2759"/>
<feature type="signal peptide" evidence="9">
    <location>
        <begin position="1"/>
        <end position="22"/>
    </location>
</feature>
<evidence type="ECO:0000259" key="10">
    <source>
        <dbReference type="Pfam" id="PF03345"/>
    </source>
</evidence>
<evidence type="ECO:0000313" key="13">
    <source>
        <dbReference type="Proteomes" id="UP000270296"/>
    </source>
</evidence>
<dbReference type="GO" id="GO:0018279">
    <property type="term" value="P:protein N-linked glycosylation via asparagine"/>
    <property type="evidence" value="ECO:0007669"/>
    <property type="project" value="UniProtKB-UniRule"/>
</dbReference>
<dbReference type="GO" id="GO:0008250">
    <property type="term" value="C:oligosaccharyltransferase complex"/>
    <property type="evidence" value="ECO:0007669"/>
    <property type="project" value="TreeGrafter"/>
</dbReference>
<evidence type="ECO:0000256" key="8">
    <source>
        <dbReference type="ARBA" id="ARBA00023136"/>
    </source>
</evidence>
<evidence type="ECO:0000256" key="5">
    <source>
        <dbReference type="ARBA" id="ARBA00022692"/>
    </source>
</evidence>
<dbReference type="InterPro" id="IPR055457">
    <property type="entry name" value="OST48_N"/>
</dbReference>
<gene>
    <name evidence="12" type="ORF">SBAD_LOCUS10370</name>
</gene>
<evidence type="ECO:0000256" key="6">
    <source>
        <dbReference type="ARBA" id="ARBA00022824"/>
    </source>
</evidence>
<dbReference type="Proteomes" id="UP000270296">
    <property type="component" value="Unassembled WGS sequence"/>
</dbReference>
<feature type="domain" description="OST48 N-terminal" evidence="10">
    <location>
        <begin position="24"/>
        <end position="159"/>
    </location>
</feature>
<evidence type="ECO:0000313" key="12">
    <source>
        <dbReference type="EMBL" id="VDP31294.1"/>
    </source>
</evidence>
<dbReference type="InterPro" id="IPR005013">
    <property type="entry name" value="DDOST_48_kDa_subunit"/>
</dbReference>
<evidence type="ECO:0000256" key="1">
    <source>
        <dbReference type="ARBA" id="ARBA00004115"/>
    </source>
</evidence>
<comment type="function">
    <text evidence="9">Subunit of the oligosaccharyl transferase (OST) complex that catalyzes the initial transfer of a defined glycan (Glc(3)Man(9)GlcNAc(2) in eukaryotes) from the lipid carrier dolichol-pyrophosphate to an asparagine residue within an Asn-X-Ser/Thr consensus motif in nascent polypeptide chains, the first step in protein N-glycosylation. N-glycosylation occurs cotranslationally and the complex associates with the Sec61 complex at the channel-forming translocon complex that mediates protein translocation across the endoplasmic reticulum (ER).</text>
</comment>
<dbReference type="EMBL" id="UZAM01013980">
    <property type="protein sequence ID" value="VDP31294.1"/>
    <property type="molecule type" value="Genomic_DNA"/>
</dbReference>